<evidence type="ECO:0000313" key="3">
    <source>
        <dbReference type="Proteomes" id="UP000053237"/>
    </source>
</evidence>
<proteinExistence type="predicted"/>
<organism evidence="2 3">
    <name type="scientific">Albugo candida</name>
    <dbReference type="NCBI Taxonomy" id="65357"/>
    <lineage>
        <taxon>Eukaryota</taxon>
        <taxon>Sar</taxon>
        <taxon>Stramenopiles</taxon>
        <taxon>Oomycota</taxon>
        <taxon>Peronosporomycetes</taxon>
        <taxon>Albuginales</taxon>
        <taxon>Albuginaceae</taxon>
        <taxon>Albugo</taxon>
    </lineage>
</organism>
<accession>A0A024GAJ7</accession>
<reference evidence="2 3" key="1">
    <citation type="submission" date="2012-05" db="EMBL/GenBank/DDBJ databases">
        <title>Recombination and specialization in a pathogen metapopulation.</title>
        <authorList>
            <person name="Gardiner A."/>
            <person name="Kemen E."/>
            <person name="Schultz-Larsen T."/>
            <person name="MacLean D."/>
            <person name="Van Oosterhout C."/>
            <person name="Jones J.D.G."/>
        </authorList>
    </citation>
    <scope>NUCLEOTIDE SEQUENCE [LARGE SCALE GENOMIC DNA]</scope>
    <source>
        <strain evidence="2 3">Ac Nc2</strain>
    </source>
</reference>
<keyword evidence="3" id="KW-1185">Reference proteome</keyword>
<sequence length="322" mass="36108">MKTPTLSSSVVLLVSKQALTMEREVNGLRLDQLESFKHEIAERPRPQKQKSFDDDLSAFSPTTTNIRVRKIASSQNLIEQRSLQPAIDCRNCSFAKATSGRILGDRSDRDGEGNMRGSHVFHPIVSEPHPHRRFHSQDQPRDNVVGAIKLLPLFPTSPGGVFDSVQPPLAGTFSPMEGIHSTKTHNLYPPQPSQEIHSATTFSPQFAKPDPHTYSYIPNHSNQDAALVHSAPPVVDYMGHTNLPQDPTPRRIRRYRRTSMHAPTHQQTTEQSTPHMGYLASTSYQSIHRNPNPSGELMPHYSEPEDQDSTGSNDMFTRIRRG</sequence>
<protein>
    <submittedName>
        <fullName evidence="2">Uncharacterized protein</fullName>
    </submittedName>
</protein>
<dbReference type="InParanoid" id="A0A024GAJ7"/>
<dbReference type="EMBL" id="CAIX01000054">
    <property type="protein sequence ID" value="CCI43694.1"/>
    <property type="molecule type" value="Genomic_DNA"/>
</dbReference>
<evidence type="ECO:0000256" key="1">
    <source>
        <dbReference type="SAM" id="MobiDB-lite"/>
    </source>
</evidence>
<gene>
    <name evidence="2" type="ORF">BN9_044780</name>
</gene>
<dbReference type="Proteomes" id="UP000053237">
    <property type="component" value="Unassembled WGS sequence"/>
</dbReference>
<comment type="caution">
    <text evidence="2">The sequence shown here is derived from an EMBL/GenBank/DDBJ whole genome shotgun (WGS) entry which is preliminary data.</text>
</comment>
<dbReference type="AlphaFoldDB" id="A0A024GAJ7"/>
<evidence type="ECO:0000313" key="2">
    <source>
        <dbReference type="EMBL" id="CCI43694.1"/>
    </source>
</evidence>
<feature type="region of interest" description="Disordered" evidence="1">
    <location>
        <begin position="285"/>
        <end position="322"/>
    </location>
</feature>
<name>A0A024GAJ7_9STRA</name>